<keyword evidence="1" id="KW-0732">Signal</keyword>
<dbReference type="Proteomes" id="UP000887572">
    <property type="component" value="Unplaced"/>
</dbReference>
<accession>A0A914HSZ2</accession>
<dbReference type="AlphaFoldDB" id="A0A914HSZ2"/>
<proteinExistence type="predicted"/>
<evidence type="ECO:0000256" key="1">
    <source>
        <dbReference type="SAM" id="SignalP"/>
    </source>
</evidence>
<evidence type="ECO:0000313" key="2">
    <source>
        <dbReference type="Proteomes" id="UP000887572"/>
    </source>
</evidence>
<evidence type="ECO:0000313" key="3">
    <source>
        <dbReference type="WBParaSite" id="Gr19_v10_g3929.t1"/>
    </source>
</evidence>
<feature type="chain" id="PRO_5037724866" evidence="1">
    <location>
        <begin position="31"/>
        <end position="143"/>
    </location>
</feature>
<name>A0A914HSZ2_GLORO</name>
<dbReference type="WBParaSite" id="Gr19_v10_g3929.t1">
    <property type="protein sequence ID" value="Gr19_v10_g3929.t1"/>
    <property type="gene ID" value="Gr19_v10_g3929"/>
</dbReference>
<reference evidence="3" key="1">
    <citation type="submission" date="2022-11" db="UniProtKB">
        <authorList>
            <consortium name="WormBaseParasite"/>
        </authorList>
    </citation>
    <scope>IDENTIFICATION</scope>
</reference>
<protein>
    <submittedName>
        <fullName evidence="3">Uncharacterized protein</fullName>
    </submittedName>
</protein>
<sequence>MSKLLCTASVLLCALLAVALLIATFGHSDAMPMPAKMPYPFSEKPSAKKFWSPSTSGEFSGQEWTPQGSPMLIPYASGNGFISPLSSGPYDRNAVYLADEQQQYMPNNKRGAGEGSFMDPSGGAGWLSLREPGRLEWNFNRLR</sequence>
<organism evidence="2 3">
    <name type="scientific">Globodera rostochiensis</name>
    <name type="common">Golden nematode worm</name>
    <name type="synonym">Heterodera rostochiensis</name>
    <dbReference type="NCBI Taxonomy" id="31243"/>
    <lineage>
        <taxon>Eukaryota</taxon>
        <taxon>Metazoa</taxon>
        <taxon>Ecdysozoa</taxon>
        <taxon>Nematoda</taxon>
        <taxon>Chromadorea</taxon>
        <taxon>Rhabditida</taxon>
        <taxon>Tylenchina</taxon>
        <taxon>Tylenchomorpha</taxon>
        <taxon>Tylenchoidea</taxon>
        <taxon>Heteroderidae</taxon>
        <taxon>Heteroderinae</taxon>
        <taxon>Globodera</taxon>
    </lineage>
</organism>
<feature type="signal peptide" evidence="1">
    <location>
        <begin position="1"/>
        <end position="30"/>
    </location>
</feature>
<keyword evidence="2" id="KW-1185">Reference proteome</keyword>